<keyword evidence="2 8" id="KW-0479">Metal-binding</keyword>
<evidence type="ECO:0000313" key="12">
    <source>
        <dbReference type="RefSeq" id="XP_026758811.2"/>
    </source>
</evidence>
<dbReference type="SMART" id="SM00355">
    <property type="entry name" value="ZnF_C2H2"/>
    <property type="match status" value="8"/>
</dbReference>
<feature type="domain" description="C2H2-type" evidence="9">
    <location>
        <begin position="196"/>
        <end position="223"/>
    </location>
</feature>
<evidence type="ECO:0000259" key="9">
    <source>
        <dbReference type="PROSITE" id="PS50157"/>
    </source>
</evidence>
<evidence type="ECO:0000256" key="4">
    <source>
        <dbReference type="ARBA" id="ARBA00022771"/>
    </source>
</evidence>
<evidence type="ECO:0000313" key="11">
    <source>
        <dbReference type="Proteomes" id="UP001652740"/>
    </source>
</evidence>
<dbReference type="Gene3D" id="3.30.160.60">
    <property type="entry name" value="Classic Zinc Finger"/>
    <property type="match status" value="7"/>
</dbReference>
<feature type="domain" description="C2H2-type" evidence="9">
    <location>
        <begin position="432"/>
        <end position="460"/>
    </location>
</feature>
<feature type="domain" description="C2H2-type" evidence="9">
    <location>
        <begin position="339"/>
        <end position="365"/>
    </location>
</feature>
<dbReference type="GO" id="GO:0005634">
    <property type="term" value="C:nucleus"/>
    <property type="evidence" value="ECO:0007669"/>
    <property type="project" value="UniProtKB-SubCell"/>
</dbReference>
<dbReference type="InterPro" id="IPR012934">
    <property type="entry name" value="Znf_AD"/>
</dbReference>
<dbReference type="GO" id="GO:0003700">
    <property type="term" value="F:DNA-binding transcription factor activity"/>
    <property type="evidence" value="ECO:0007669"/>
    <property type="project" value="TreeGrafter"/>
</dbReference>
<dbReference type="PANTHER" id="PTHR24390">
    <property type="entry name" value="ZINC FINGER PROTEIN"/>
    <property type="match status" value="1"/>
</dbReference>
<dbReference type="GeneID" id="113518206"/>
<dbReference type="SUPFAM" id="SSF57667">
    <property type="entry name" value="beta-beta-alpha zinc fingers"/>
    <property type="match status" value="4"/>
</dbReference>
<proteinExistence type="predicted"/>
<dbReference type="PANTHER" id="PTHR24390:SF256">
    <property type="entry name" value="ZINC FINGER PROTEIN 711"/>
    <property type="match status" value="1"/>
</dbReference>
<dbReference type="Gene3D" id="3.40.1800.20">
    <property type="match status" value="1"/>
</dbReference>
<feature type="domain" description="C2H2-type" evidence="9">
    <location>
        <begin position="228"/>
        <end position="250"/>
    </location>
</feature>
<feature type="domain" description="C2H2-type" evidence="9">
    <location>
        <begin position="254"/>
        <end position="281"/>
    </location>
</feature>
<evidence type="ECO:0000256" key="1">
    <source>
        <dbReference type="ARBA" id="ARBA00004123"/>
    </source>
</evidence>
<dbReference type="GO" id="GO:0000978">
    <property type="term" value="F:RNA polymerase II cis-regulatory region sequence-specific DNA binding"/>
    <property type="evidence" value="ECO:0007669"/>
    <property type="project" value="TreeGrafter"/>
</dbReference>
<evidence type="ECO:0000259" key="10">
    <source>
        <dbReference type="PROSITE" id="PS51915"/>
    </source>
</evidence>
<name>A0A6J1WTB6_GALME</name>
<dbReference type="Pfam" id="PF13912">
    <property type="entry name" value="zf-C2H2_6"/>
    <property type="match status" value="2"/>
</dbReference>
<dbReference type="InterPro" id="IPR036236">
    <property type="entry name" value="Znf_C2H2_sf"/>
</dbReference>
<gene>
    <name evidence="12" type="primary">LOC113518206</name>
</gene>
<protein>
    <submittedName>
        <fullName evidence="12">Zinc finger protein 37-like</fullName>
    </submittedName>
</protein>
<evidence type="ECO:0000256" key="5">
    <source>
        <dbReference type="ARBA" id="ARBA00022833"/>
    </source>
</evidence>
<evidence type="ECO:0000256" key="8">
    <source>
        <dbReference type="PROSITE-ProRule" id="PRU01263"/>
    </source>
</evidence>
<dbReference type="PROSITE" id="PS50157">
    <property type="entry name" value="ZINC_FINGER_C2H2_2"/>
    <property type="match status" value="8"/>
</dbReference>
<feature type="domain" description="C2H2-type" evidence="9">
    <location>
        <begin position="311"/>
        <end position="338"/>
    </location>
</feature>
<sequence length="472" mass="54500">MAVDLQASFERCCRLCAEEQEVTIMIFSAEAEAMLLQNKLNHYLLIEVDEDDKLPKNICLKCCTKLQTVCEFIDTARKSQEVLLKSSLLLEQYNINKCEGVNLNKPIKSESDAHSDDDSKFTGMEVSVDPMMVLQNSDEALSPINDENSTITEDVTHLYTVDSENLSIKLIRKGDSQCETKSNSDDGKKDSSLKPFPCTTCDRSFFTELALKNHSWIHYNDEKPHKQYKCSSCEEDFDLKYDFIQHLKQHKTMGLCQLCGRSFRTEKNLDAHMSAHLSSGKSYTCKVCGRSYSTMSNLRTHSITHSNERPYHCHLCKKSFKRNQDLKFHINQHTGAKPYKCPFCEKSFASSGNCYSHRSRMHPGKCLDNKMRRRNTSREYNQVLTTRPIAPKPPLIAVRGIFKYQCTMCDHSFMKRDNFTYHMYQHTGEKPFQCSFCNEKFVTRRGLLLHHDKEHPSKNRPLALLTKNILLK</sequence>
<keyword evidence="6" id="KW-0539">Nucleus</keyword>
<keyword evidence="4 7" id="KW-0863">Zinc-finger</keyword>
<comment type="subcellular location">
    <subcellularLocation>
        <location evidence="1">Nucleus</location>
    </subcellularLocation>
</comment>
<dbReference type="AlphaFoldDB" id="A0A6J1WTB6"/>
<dbReference type="SUPFAM" id="SSF57716">
    <property type="entry name" value="Glucocorticoid receptor-like (DNA-binding domain)"/>
    <property type="match status" value="1"/>
</dbReference>
<dbReference type="PROSITE" id="PS51915">
    <property type="entry name" value="ZAD"/>
    <property type="match status" value="1"/>
</dbReference>
<dbReference type="InterPro" id="IPR013087">
    <property type="entry name" value="Znf_C2H2_type"/>
</dbReference>
<dbReference type="InParanoid" id="A0A6J1WTB6"/>
<dbReference type="SMART" id="SM00868">
    <property type="entry name" value="zf-AD"/>
    <property type="match status" value="1"/>
</dbReference>
<dbReference type="PROSITE" id="PS00028">
    <property type="entry name" value="ZINC_FINGER_C2H2_1"/>
    <property type="match status" value="7"/>
</dbReference>
<dbReference type="RefSeq" id="XP_026758811.2">
    <property type="nucleotide sequence ID" value="XM_026903010.3"/>
</dbReference>
<organism evidence="11 12">
    <name type="scientific">Galleria mellonella</name>
    <name type="common">Greater wax moth</name>
    <dbReference type="NCBI Taxonomy" id="7137"/>
    <lineage>
        <taxon>Eukaryota</taxon>
        <taxon>Metazoa</taxon>
        <taxon>Ecdysozoa</taxon>
        <taxon>Arthropoda</taxon>
        <taxon>Hexapoda</taxon>
        <taxon>Insecta</taxon>
        <taxon>Pterygota</taxon>
        <taxon>Neoptera</taxon>
        <taxon>Endopterygota</taxon>
        <taxon>Lepidoptera</taxon>
        <taxon>Glossata</taxon>
        <taxon>Ditrysia</taxon>
        <taxon>Pyraloidea</taxon>
        <taxon>Pyralidae</taxon>
        <taxon>Galleriinae</taxon>
        <taxon>Galleria</taxon>
    </lineage>
</organism>
<dbReference type="Pfam" id="PF07776">
    <property type="entry name" value="zf-AD"/>
    <property type="match status" value="1"/>
</dbReference>
<feature type="domain" description="C2H2-type" evidence="9">
    <location>
        <begin position="283"/>
        <end position="310"/>
    </location>
</feature>
<feature type="binding site" evidence="8">
    <location>
        <position position="62"/>
    </location>
    <ligand>
        <name>Zn(2+)</name>
        <dbReference type="ChEBI" id="CHEBI:29105"/>
    </ligand>
</feature>
<feature type="binding site" evidence="8">
    <location>
        <position position="13"/>
    </location>
    <ligand>
        <name>Zn(2+)</name>
        <dbReference type="ChEBI" id="CHEBI:29105"/>
    </ligand>
</feature>
<dbReference type="GO" id="GO:0006357">
    <property type="term" value="P:regulation of transcription by RNA polymerase II"/>
    <property type="evidence" value="ECO:0007669"/>
    <property type="project" value="TreeGrafter"/>
</dbReference>
<evidence type="ECO:0000256" key="3">
    <source>
        <dbReference type="ARBA" id="ARBA00022737"/>
    </source>
</evidence>
<feature type="domain" description="C2H2-type" evidence="9">
    <location>
        <begin position="404"/>
        <end position="431"/>
    </location>
</feature>
<evidence type="ECO:0000256" key="2">
    <source>
        <dbReference type="ARBA" id="ARBA00022723"/>
    </source>
</evidence>
<feature type="domain" description="ZAD" evidence="10">
    <location>
        <begin position="11"/>
        <end position="86"/>
    </location>
</feature>
<evidence type="ECO:0000256" key="7">
    <source>
        <dbReference type="PROSITE-ProRule" id="PRU00042"/>
    </source>
</evidence>
<keyword evidence="5 8" id="KW-0862">Zinc</keyword>
<keyword evidence="11" id="KW-1185">Reference proteome</keyword>
<accession>A0A6J1WTB6</accession>
<dbReference type="KEGG" id="gmw:113518206"/>
<evidence type="ECO:0000256" key="6">
    <source>
        <dbReference type="ARBA" id="ARBA00023242"/>
    </source>
</evidence>
<feature type="binding site" evidence="8">
    <location>
        <position position="59"/>
    </location>
    <ligand>
        <name>Zn(2+)</name>
        <dbReference type="ChEBI" id="CHEBI:29105"/>
    </ligand>
</feature>
<reference evidence="12" key="1">
    <citation type="submission" date="2025-08" db="UniProtKB">
        <authorList>
            <consortium name="RefSeq"/>
        </authorList>
    </citation>
    <scope>IDENTIFICATION</scope>
    <source>
        <tissue evidence="12">Whole larvae</tissue>
    </source>
</reference>
<dbReference type="Proteomes" id="UP001652740">
    <property type="component" value="Unplaced"/>
</dbReference>
<feature type="binding site" evidence="8">
    <location>
        <position position="16"/>
    </location>
    <ligand>
        <name>Zn(2+)</name>
        <dbReference type="ChEBI" id="CHEBI:29105"/>
    </ligand>
</feature>
<keyword evidence="3" id="KW-0677">Repeat</keyword>
<dbReference type="GO" id="GO:0008270">
    <property type="term" value="F:zinc ion binding"/>
    <property type="evidence" value="ECO:0007669"/>
    <property type="project" value="UniProtKB-UniRule"/>
</dbReference>